<sequence length="345" mass="36265">MSPDSYPDEAATLHLPAEELQALASRVFQHLGLSLPHAEAMARTVVAGQRDDCQSHGVYRILSCAQTIRAGKVALQVEPVLAPASGAVVRVDAGYGFSPLAFERALPALVETTRQHGIGALVIRHCFHFSALWPEVEAITAHGLAALALTPSHAWVAPAGGSRPVFGTNPIAFGWPRPSKHPFVFDFATSAIARGDLELHRRAGTPLPAGCGVDAQGRPSTDPVAVAQGAMLAFGGHKGSALSAMVELMAGALIGDWMSQESLAFDEGAGAIPCHGELVLAFDPARLGAGDLAAQQQQAERLFHAITGQGARLPSQRRFEARARSLQRGVAVPRALYAEILALAE</sequence>
<keyword evidence="2" id="KW-0560">Oxidoreductase</keyword>
<gene>
    <name evidence="3" type="ORF">CE154_013715</name>
</gene>
<dbReference type="RefSeq" id="WP_094438569.1">
    <property type="nucleotide sequence ID" value="NZ_NKDB02000002.1"/>
</dbReference>
<comment type="caution">
    <text evidence="3">The sequence shown here is derived from an EMBL/GenBank/DDBJ whole genome shotgun (WGS) entry which is preliminary data.</text>
</comment>
<accession>A0A3R7EEE1</accession>
<evidence type="ECO:0000256" key="1">
    <source>
        <dbReference type="ARBA" id="ARBA00006056"/>
    </source>
</evidence>
<name>A0A3R7EEE1_9BURK</name>
<evidence type="ECO:0000313" key="3">
    <source>
        <dbReference type="EMBL" id="RKJ97047.1"/>
    </source>
</evidence>
<reference evidence="3 4" key="1">
    <citation type="submission" date="2018-09" db="EMBL/GenBank/DDBJ databases">
        <title>Genome comparison of Alicycliphilus sp. BQ1, a polyurethanolytic bacterium, with its closest phylogenetic relatives Alicycliphilus denitrificans BC and K601, unable to attack polyurethane.</title>
        <authorList>
            <person name="Loza-Tavera H."/>
            <person name="Lozano L."/>
            <person name="Cevallos M."/>
            <person name="Maya-Lucas O."/>
            <person name="Garcia-Mena J."/>
            <person name="Hernandez J."/>
        </authorList>
    </citation>
    <scope>NUCLEOTIDE SEQUENCE [LARGE SCALE GENOMIC DNA]</scope>
    <source>
        <strain evidence="3 4">BQ1</strain>
    </source>
</reference>
<organism evidence="3 4">
    <name type="scientific">Alicycliphilus denitrificans</name>
    <dbReference type="NCBI Taxonomy" id="179636"/>
    <lineage>
        <taxon>Bacteria</taxon>
        <taxon>Pseudomonadati</taxon>
        <taxon>Pseudomonadota</taxon>
        <taxon>Betaproteobacteria</taxon>
        <taxon>Burkholderiales</taxon>
        <taxon>Comamonadaceae</taxon>
        <taxon>Alicycliphilus</taxon>
    </lineage>
</organism>
<dbReference type="EMBL" id="NKDB02000002">
    <property type="protein sequence ID" value="RKJ97047.1"/>
    <property type="molecule type" value="Genomic_DNA"/>
</dbReference>
<dbReference type="InterPro" id="IPR003767">
    <property type="entry name" value="Malate/L-lactate_DH-like"/>
</dbReference>
<dbReference type="Gene3D" id="1.10.1530.10">
    <property type="match status" value="1"/>
</dbReference>
<dbReference type="SUPFAM" id="SSF89733">
    <property type="entry name" value="L-sulfolactate dehydrogenase-like"/>
    <property type="match status" value="1"/>
</dbReference>
<dbReference type="GO" id="GO:0016491">
    <property type="term" value="F:oxidoreductase activity"/>
    <property type="evidence" value="ECO:0007669"/>
    <property type="project" value="UniProtKB-KW"/>
</dbReference>
<dbReference type="AlphaFoldDB" id="A0A3R7EEE1"/>
<dbReference type="PANTHER" id="PTHR11091">
    <property type="entry name" value="OXIDOREDUCTASE-RELATED"/>
    <property type="match status" value="1"/>
</dbReference>
<dbReference type="Gene3D" id="3.30.1370.60">
    <property type="entry name" value="Hypothetical oxidoreductase yiak, domain 2"/>
    <property type="match status" value="1"/>
</dbReference>
<dbReference type="InterPro" id="IPR043144">
    <property type="entry name" value="Mal/L-sulf/L-lact_DH-like_ah"/>
</dbReference>
<dbReference type="InterPro" id="IPR036111">
    <property type="entry name" value="Mal/L-sulfo/L-lacto_DH-like_sf"/>
</dbReference>
<dbReference type="InterPro" id="IPR043143">
    <property type="entry name" value="Mal/L-sulf/L-lact_DH-like_NADP"/>
</dbReference>
<dbReference type="Proteomes" id="UP000216225">
    <property type="component" value="Unassembled WGS sequence"/>
</dbReference>
<dbReference type="PANTHER" id="PTHR11091:SF0">
    <property type="entry name" value="MALATE DEHYDROGENASE"/>
    <property type="match status" value="1"/>
</dbReference>
<evidence type="ECO:0000256" key="2">
    <source>
        <dbReference type="ARBA" id="ARBA00023002"/>
    </source>
</evidence>
<dbReference type="Pfam" id="PF02615">
    <property type="entry name" value="Ldh_2"/>
    <property type="match status" value="1"/>
</dbReference>
<protein>
    <submittedName>
        <fullName evidence="3">Ldh family oxidoreductase</fullName>
    </submittedName>
</protein>
<comment type="similarity">
    <text evidence="1">Belongs to the LDH2/MDH2 oxidoreductase family.</text>
</comment>
<evidence type="ECO:0000313" key="4">
    <source>
        <dbReference type="Proteomes" id="UP000216225"/>
    </source>
</evidence>
<proteinExistence type="inferred from homology"/>